<feature type="compositionally biased region" description="Low complexity" evidence="1">
    <location>
        <begin position="52"/>
        <end position="67"/>
    </location>
</feature>
<feature type="compositionally biased region" description="Polar residues" evidence="1">
    <location>
        <begin position="463"/>
        <end position="475"/>
    </location>
</feature>
<feature type="region of interest" description="Disordered" evidence="1">
    <location>
        <begin position="1"/>
        <end position="79"/>
    </location>
</feature>
<feature type="region of interest" description="Disordered" evidence="1">
    <location>
        <begin position="452"/>
        <end position="476"/>
    </location>
</feature>
<gene>
    <name evidence="2" type="ORF">DPX16_23512</name>
</gene>
<feature type="compositionally biased region" description="Acidic residues" evidence="1">
    <location>
        <begin position="106"/>
        <end position="116"/>
    </location>
</feature>
<sequence>MTKRKSKTTGNRHVNVNECILTEFRPPKRTQPRAKRQRSTEETNLQSADETQIQTSQSENNNSQNASCSDKLDEHQPGQSTLQICQKTEFPVDPSCSLEEKTCNGDNDENGNDTDPPEVSREIEQTAEIAVQTPEPNNSDKYTLARPLNVDVTNEDPPDVDLEDEESEIASNSNHESQKNSELPSDDCQDSVDTEPKMAEQLGSSDIIAETSVDETGIQMTEDADPIVKRKIRKRMGMCRLGERKKMLKGQPTRGNVFGGGQENEAGQFINEESVMMSDDLKKDGPISLEDEGTTESEVSASPLPTPCPLEDMPVQEELPDVQHGNDVQVQILAEGMSSEGHETDNIIPSHADDPLVEIETECVEHSTNESNIREDKAEMCEDVTTEIGTEVTIDLAEVCKESADVSAQDEVVIEGQFEVLKEITEASASTSEVAYHFEELLVVGGNEMEVEECSPSERDKNTSISNHTNEQCAESTDIAANETISALPVIDQIEDKRESLVAAAVTPEENTVNCEDSSIWSLSLPAAPPCGEDNEVQSDTEHDGLLSDAHEPHPSPAAEPDPSSPLSIDSVTDSQLNNIPLSLEDLPMSEAACDLEDATEMVCGLIRNLTSLNQIVRDAHRKIGLLQQGRKPPRPQFRCMYGPPH</sequence>
<feature type="compositionally biased region" description="Polar residues" evidence="1">
    <location>
        <begin position="42"/>
        <end position="51"/>
    </location>
</feature>
<evidence type="ECO:0000313" key="3">
    <source>
        <dbReference type="Proteomes" id="UP000281406"/>
    </source>
</evidence>
<feature type="region of interest" description="Disordered" evidence="1">
    <location>
        <begin position="281"/>
        <end position="305"/>
    </location>
</feature>
<proteinExistence type="predicted"/>
<feature type="compositionally biased region" description="Acidic residues" evidence="1">
    <location>
        <begin position="184"/>
        <end position="193"/>
    </location>
</feature>
<name>A0A3N0Z0P4_ANAGA</name>
<dbReference type="AlphaFoldDB" id="A0A3N0Z0P4"/>
<comment type="caution">
    <text evidence="2">The sequence shown here is derived from an EMBL/GenBank/DDBJ whole genome shotgun (WGS) entry which is preliminary data.</text>
</comment>
<feature type="compositionally biased region" description="Polar residues" evidence="1">
    <location>
        <begin position="169"/>
        <end position="183"/>
    </location>
</feature>
<protein>
    <submittedName>
        <fullName evidence="2">Uncharacterized protein</fullName>
    </submittedName>
</protein>
<feature type="compositionally biased region" description="Basic and acidic residues" evidence="1">
    <location>
        <begin position="540"/>
        <end position="554"/>
    </location>
</feature>
<evidence type="ECO:0000256" key="1">
    <source>
        <dbReference type="SAM" id="MobiDB-lite"/>
    </source>
</evidence>
<feature type="compositionally biased region" description="Pro residues" evidence="1">
    <location>
        <begin position="555"/>
        <end position="564"/>
    </location>
</feature>
<dbReference type="Proteomes" id="UP000281406">
    <property type="component" value="Unassembled WGS sequence"/>
</dbReference>
<dbReference type="EMBL" id="RJVU01017965">
    <property type="protein sequence ID" value="ROL52020.1"/>
    <property type="molecule type" value="Genomic_DNA"/>
</dbReference>
<reference evidence="2 3" key="1">
    <citation type="submission" date="2018-10" db="EMBL/GenBank/DDBJ databases">
        <title>Genome assembly for a Yunnan-Guizhou Plateau 3E fish, Anabarilius grahami (Regan), and its evolutionary and genetic applications.</title>
        <authorList>
            <person name="Jiang W."/>
        </authorList>
    </citation>
    <scope>NUCLEOTIDE SEQUENCE [LARGE SCALE GENOMIC DNA]</scope>
    <source>
        <strain evidence="2">AG-KIZ</strain>
        <tissue evidence="2">Muscle</tissue>
    </source>
</reference>
<keyword evidence="3" id="KW-1185">Reference proteome</keyword>
<feature type="region of interest" description="Disordered" evidence="1">
    <location>
        <begin position="526"/>
        <end position="573"/>
    </location>
</feature>
<feature type="compositionally biased region" description="Basic residues" evidence="1">
    <location>
        <begin position="27"/>
        <end position="37"/>
    </location>
</feature>
<feature type="region of interest" description="Disordered" evidence="1">
    <location>
        <begin position="93"/>
        <end position="193"/>
    </location>
</feature>
<dbReference type="OrthoDB" id="9940137at2759"/>
<accession>A0A3N0Z0P4</accession>
<organism evidence="2 3">
    <name type="scientific">Anabarilius grahami</name>
    <name type="common">Kanglang fish</name>
    <name type="synonym">Barilius grahami</name>
    <dbReference type="NCBI Taxonomy" id="495550"/>
    <lineage>
        <taxon>Eukaryota</taxon>
        <taxon>Metazoa</taxon>
        <taxon>Chordata</taxon>
        <taxon>Craniata</taxon>
        <taxon>Vertebrata</taxon>
        <taxon>Euteleostomi</taxon>
        <taxon>Actinopterygii</taxon>
        <taxon>Neopterygii</taxon>
        <taxon>Teleostei</taxon>
        <taxon>Ostariophysi</taxon>
        <taxon>Cypriniformes</taxon>
        <taxon>Xenocyprididae</taxon>
        <taxon>Xenocypridinae</taxon>
        <taxon>Xenocypridinae incertae sedis</taxon>
        <taxon>Anabarilius</taxon>
    </lineage>
</organism>
<feature type="compositionally biased region" description="Acidic residues" evidence="1">
    <location>
        <begin position="153"/>
        <end position="168"/>
    </location>
</feature>
<evidence type="ECO:0000313" key="2">
    <source>
        <dbReference type="EMBL" id="ROL52020.1"/>
    </source>
</evidence>